<reference evidence="2 3" key="1">
    <citation type="submission" date="2017-07" db="EMBL/GenBank/DDBJ databases">
        <title>Genome sequencing and assembly of Paenibacillus rigui.</title>
        <authorList>
            <person name="Mayilraj S."/>
        </authorList>
    </citation>
    <scope>NUCLEOTIDE SEQUENCE [LARGE SCALE GENOMIC DNA]</scope>
    <source>
        <strain evidence="2 3">JCM 16352</strain>
    </source>
</reference>
<dbReference type="AlphaFoldDB" id="A0A229UR80"/>
<name>A0A229UR80_9BACL</name>
<keyword evidence="1" id="KW-0812">Transmembrane</keyword>
<protein>
    <submittedName>
        <fullName evidence="2">Uncharacterized protein</fullName>
    </submittedName>
</protein>
<organism evidence="2 3">
    <name type="scientific">Paenibacillus rigui</name>
    <dbReference type="NCBI Taxonomy" id="554312"/>
    <lineage>
        <taxon>Bacteria</taxon>
        <taxon>Bacillati</taxon>
        <taxon>Bacillota</taxon>
        <taxon>Bacilli</taxon>
        <taxon>Bacillales</taxon>
        <taxon>Paenibacillaceae</taxon>
        <taxon>Paenibacillus</taxon>
    </lineage>
</organism>
<gene>
    <name evidence="2" type="ORF">CF651_11980</name>
</gene>
<feature type="transmembrane region" description="Helical" evidence="1">
    <location>
        <begin position="51"/>
        <end position="72"/>
    </location>
</feature>
<dbReference type="Proteomes" id="UP000215509">
    <property type="component" value="Unassembled WGS sequence"/>
</dbReference>
<keyword evidence="1" id="KW-1133">Transmembrane helix</keyword>
<evidence type="ECO:0000313" key="2">
    <source>
        <dbReference type="EMBL" id="OXM85942.1"/>
    </source>
</evidence>
<keyword evidence="1" id="KW-0472">Membrane</keyword>
<keyword evidence="3" id="KW-1185">Reference proteome</keyword>
<evidence type="ECO:0000313" key="3">
    <source>
        <dbReference type="Proteomes" id="UP000215509"/>
    </source>
</evidence>
<evidence type="ECO:0000256" key="1">
    <source>
        <dbReference type="SAM" id="Phobius"/>
    </source>
</evidence>
<comment type="caution">
    <text evidence="2">The sequence shown here is derived from an EMBL/GenBank/DDBJ whole genome shotgun (WGS) entry which is preliminary data.</text>
</comment>
<proteinExistence type="predicted"/>
<accession>A0A229UR80</accession>
<sequence length="73" mass="8207">MSMYCLCKRYKNRNVRIRTTNGKIYVGTIVKVDSTHVCIDTSCGRARTSMLGFGFNPIITLALFDLLAIALLF</sequence>
<dbReference type="OrthoDB" id="2664066at2"/>
<dbReference type="EMBL" id="NMQW01000017">
    <property type="protein sequence ID" value="OXM85942.1"/>
    <property type="molecule type" value="Genomic_DNA"/>
</dbReference>